<name>A0AAF0DWF3_9BASI</name>
<evidence type="ECO:0000313" key="2">
    <source>
        <dbReference type="Proteomes" id="UP001216638"/>
    </source>
</evidence>
<dbReference type="AlphaFoldDB" id="A0AAF0DWF3"/>
<dbReference type="EMBL" id="CP119953">
    <property type="protein sequence ID" value="WFC96116.1"/>
    <property type="molecule type" value="Genomic_DNA"/>
</dbReference>
<keyword evidence="2" id="KW-1185">Reference proteome</keyword>
<evidence type="ECO:0000313" key="1">
    <source>
        <dbReference type="EMBL" id="WFC96116.1"/>
    </source>
</evidence>
<accession>A0AAF0DWF3</accession>
<proteinExistence type="predicted"/>
<dbReference type="Proteomes" id="UP001216638">
    <property type="component" value="Chromosome 3"/>
</dbReference>
<sequence>MRGTPLFSRPPWSYAPSKHAYPAALRVAAQRAPARTPARPHTTAPAPMPARLDAVRAARNHTDPHPESSRAPARLGAVRAALHHPSLEHAASLDAAVDALAQELVRSRPSPDAPVYRELHAMFFACIRRLVRDGDAQRAGDLLDQLVRLAPHTPLCARNRALLLRVLGEARAFAPAWRAVRRWMPDVAPHETTQAVRALLRVNAVGEASRVVQWHVRRFRRLGTPPPSFALLHNVMVQMRFVGAHLDAAPAEVQASYTDALVHLGTLLREHQLPLPGAREDMAWLIKLLYTYDPAPFAQRPHPRTLRVLRASLPMYVHRLSATDDTRTPPLSSATYNALVQYTLHHAHNPRWCRSVLEHMTQIRTPPLPPSPALVTILLRQATRRRLAELGLYALELDAPPATPPHMPRLLAHVERAVALGDTHRLIALLQFITALHLRSARHTHGVRAASVAQRVLPVLHRRRTGRAPHSADVSAAVFTLAARAGKLGLALRIWRWMKQRSTHAPISVHTGTVLMQLLADMVRKPHARLPRWAARRGARRRRAPDEVRVLALEEYAFLVRHWCATAHAPPDERFYRPLLRIARRTAHAPDAALARIWADMAVLGHVPPRHTPAE</sequence>
<gene>
    <name evidence="1" type="ORF">MBRA1_002772</name>
</gene>
<organism evidence="1 2">
    <name type="scientific">Malassezia brasiliensis</name>
    <dbReference type="NCBI Taxonomy" id="1821822"/>
    <lineage>
        <taxon>Eukaryota</taxon>
        <taxon>Fungi</taxon>
        <taxon>Dikarya</taxon>
        <taxon>Basidiomycota</taxon>
        <taxon>Ustilaginomycotina</taxon>
        <taxon>Malasseziomycetes</taxon>
        <taxon>Malasseziales</taxon>
        <taxon>Malasseziaceae</taxon>
        <taxon>Malassezia</taxon>
    </lineage>
</organism>
<protein>
    <submittedName>
        <fullName evidence="1">Uncharacterized protein</fullName>
    </submittedName>
</protein>
<reference evidence="1" key="1">
    <citation type="submission" date="2023-03" db="EMBL/GenBank/DDBJ databases">
        <title>Mating type loci evolution in Malassezia.</title>
        <authorList>
            <person name="Coelho M.A."/>
        </authorList>
    </citation>
    <scope>NUCLEOTIDE SEQUENCE</scope>
    <source>
        <strain evidence="1">CBS 14135</strain>
    </source>
</reference>